<dbReference type="OrthoDB" id="74360at2759"/>
<protein>
    <recommendedName>
        <fullName evidence="8">L-ornithine N(5)-oxygenase</fullName>
    </recommendedName>
</protein>
<evidence type="ECO:0000313" key="6">
    <source>
        <dbReference type="EMBL" id="ETN39652.1"/>
    </source>
</evidence>
<evidence type="ECO:0000313" key="7">
    <source>
        <dbReference type="Proteomes" id="UP000030752"/>
    </source>
</evidence>
<organism evidence="6 7">
    <name type="scientific">Cyphellophora europaea (strain CBS 101466)</name>
    <name type="common">Phialophora europaea</name>
    <dbReference type="NCBI Taxonomy" id="1220924"/>
    <lineage>
        <taxon>Eukaryota</taxon>
        <taxon>Fungi</taxon>
        <taxon>Dikarya</taxon>
        <taxon>Ascomycota</taxon>
        <taxon>Pezizomycotina</taxon>
        <taxon>Eurotiomycetes</taxon>
        <taxon>Chaetothyriomycetidae</taxon>
        <taxon>Chaetothyriales</taxon>
        <taxon>Cyphellophoraceae</taxon>
        <taxon>Cyphellophora</taxon>
    </lineage>
</organism>
<dbReference type="GO" id="GO:0004499">
    <property type="term" value="F:N,N-dimethylaniline monooxygenase activity"/>
    <property type="evidence" value="ECO:0007669"/>
    <property type="project" value="InterPro"/>
</dbReference>
<dbReference type="RefSeq" id="XP_008718437.1">
    <property type="nucleotide sequence ID" value="XM_008720215.1"/>
</dbReference>
<dbReference type="Gene3D" id="3.50.50.60">
    <property type="entry name" value="FAD/NAD(P)-binding domain"/>
    <property type="match status" value="3"/>
</dbReference>
<proteinExistence type="inferred from homology"/>
<dbReference type="PANTHER" id="PTHR42877:SF10">
    <property type="entry name" value="L-ORNITHINE N(5)-OXYGENASE"/>
    <property type="match status" value="1"/>
</dbReference>
<dbReference type="EMBL" id="KB822721">
    <property type="protein sequence ID" value="ETN39652.1"/>
    <property type="molecule type" value="Genomic_DNA"/>
</dbReference>
<evidence type="ECO:0000256" key="2">
    <source>
        <dbReference type="ARBA" id="ARBA00010139"/>
    </source>
</evidence>
<dbReference type="GO" id="GO:0050660">
    <property type="term" value="F:flavin adenine dinucleotide binding"/>
    <property type="evidence" value="ECO:0007669"/>
    <property type="project" value="InterPro"/>
</dbReference>
<keyword evidence="3" id="KW-0285">Flavoprotein</keyword>
<keyword evidence="7" id="KW-1185">Reference proteome</keyword>
<evidence type="ECO:0000256" key="4">
    <source>
        <dbReference type="ARBA" id="ARBA00022827"/>
    </source>
</evidence>
<evidence type="ECO:0000256" key="3">
    <source>
        <dbReference type="ARBA" id="ARBA00022630"/>
    </source>
</evidence>
<dbReference type="VEuPathDB" id="FungiDB:HMPREF1541_05878"/>
<reference evidence="6 7" key="1">
    <citation type="submission" date="2013-03" db="EMBL/GenBank/DDBJ databases">
        <title>The Genome Sequence of Phialophora europaea CBS 101466.</title>
        <authorList>
            <consortium name="The Broad Institute Genomics Platform"/>
            <person name="Cuomo C."/>
            <person name="de Hoog S."/>
            <person name="Gorbushina A."/>
            <person name="Walker B."/>
            <person name="Young S.K."/>
            <person name="Zeng Q."/>
            <person name="Gargeya S."/>
            <person name="Fitzgerald M."/>
            <person name="Haas B."/>
            <person name="Abouelleil A."/>
            <person name="Allen A.W."/>
            <person name="Alvarado L."/>
            <person name="Arachchi H.M."/>
            <person name="Berlin A.M."/>
            <person name="Chapman S.B."/>
            <person name="Gainer-Dewar J."/>
            <person name="Goldberg J."/>
            <person name="Griggs A."/>
            <person name="Gujja S."/>
            <person name="Hansen M."/>
            <person name="Howarth C."/>
            <person name="Imamovic A."/>
            <person name="Ireland A."/>
            <person name="Larimer J."/>
            <person name="McCowan C."/>
            <person name="Murphy C."/>
            <person name="Pearson M."/>
            <person name="Poon T.W."/>
            <person name="Priest M."/>
            <person name="Roberts A."/>
            <person name="Saif S."/>
            <person name="Shea T."/>
            <person name="Sisk P."/>
            <person name="Sykes S."/>
            <person name="Wortman J."/>
            <person name="Nusbaum C."/>
            <person name="Birren B."/>
        </authorList>
    </citation>
    <scope>NUCLEOTIDE SEQUENCE [LARGE SCALE GENOMIC DNA]</scope>
    <source>
        <strain evidence="6 7">CBS 101466</strain>
    </source>
</reference>
<comment type="similarity">
    <text evidence="2">Belongs to the FAD-binding monooxygenase family.</text>
</comment>
<dbReference type="InterPro" id="IPR051209">
    <property type="entry name" value="FAD-bind_Monooxygenase_sf"/>
</dbReference>
<dbReference type="InterPro" id="IPR036188">
    <property type="entry name" value="FAD/NAD-bd_sf"/>
</dbReference>
<dbReference type="Pfam" id="PF00743">
    <property type="entry name" value="FMO-like"/>
    <property type="match status" value="1"/>
</dbReference>
<dbReference type="GO" id="GO:0050661">
    <property type="term" value="F:NADP binding"/>
    <property type="evidence" value="ECO:0007669"/>
    <property type="project" value="InterPro"/>
</dbReference>
<name>W2RT63_CYPE1</name>
<dbReference type="SUPFAM" id="SSF51905">
    <property type="entry name" value="FAD/NAD(P)-binding domain"/>
    <property type="match status" value="2"/>
</dbReference>
<evidence type="ECO:0008006" key="8">
    <source>
        <dbReference type="Google" id="ProtNLM"/>
    </source>
</evidence>
<evidence type="ECO:0000256" key="1">
    <source>
        <dbReference type="ARBA" id="ARBA00001974"/>
    </source>
</evidence>
<dbReference type="InterPro" id="IPR020946">
    <property type="entry name" value="Flavin_mOase-like"/>
</dbReference>
<accession>W2RT63</accession>
<gene>
    <name evidence="6" type="ORF">HMPREF1541_05878</name>
</gene>
<dbReference type="AlphaFoldDB" id="W2RT63"/>
<keyword evidence="4" id="KW-0274">FAD</keyword>
<dbReference type="HOGENOM" id="CLU_006937_7_0_1"/>
<sequence length="480" mass="53549">MDPPVSFSKIACVGTGLSAIGLGATLKRWYQETDIRFFERSPSPCGTWSINQYPGCACDVPSALYSLSYEPNTDWSRVLPTNAEIERYLLKVAKKYDLLTKMSFSTDVKECQWDADRCRWRILVRDLANGLDLIHECTILFSAAGQLVYPRDLGIPGQETFSGDIFHSARWHRQVTLDDKDVVVIGNGCTATQIVPSIVSRVKSLTQVVRSKHWVFPPIDQPYPSWLRWVFRNVPFALRLHRLQIFLMAEREFPTFPNTPAAAALRAKRRVAVERYMRQTAPAKYHDLLIPDFEVGCKRRIFDTGYLASLHAPKVTLTDAKILSIVPEGLQTTDGIIKADIIILANGFKTNEFISPMVVKGVENETLTEHWAKAGGPEAYNCSVLHGFPNFFMLLGPNAATGHTSAVMASENMVNYALRVAAPVLQGLASTVEIHNSAEQEYSRNVQSALQNTVWNTGCQSWRISGTGACSQFGKTGKLR</sequence>
<comment type="cofactor">
    <cofactor evidence="1">
        <name>FAD</name>
        <dbReference type="ChEBI" id="CHEBI:57692"/>
    </cofactor>
</comment>
<dbReference type="GeneID" id="19973217"/>
<dbReference type="PANTHER" id="PTHR42877">
    <property type="entry name" value="L-ORNITHINE N(5)-MONOOXYGENASE-RELATED"/>
    <property type="match status" value="1"/>
</dbReference>
<dbReference type="eggNOG" id="KOG1399">
    <property type="taxonomic scope" value="Eukaryota"/>
</dbReference>
<dbReference type="Proteomes" id="UP000030752">
    <property type="component" value="Unassembled WGS sequence"/>
</dbReference>
<dbReference type="InParanoid" id="W2RT63"/>
<keyword evidence="5" id="KW-0560">Oxidoreductase</keyword>
<evidence type="ECO:0000256" key="5">
    <source>
        <dbReference type="ARBA" id="ARBA00023002"/>
    </source>
</evidence>